<dbReference type="InterPro" id="IPR011042">
    <property type="entry name" value="6-blade_b-propeller_TolB-like"/>
</dbReference>
<sequence>MASEEAGNAGPETISRHNLECSICQERYQQPKILECLHSFCEQCLLKYCSTKHQGSTEIPCPVCQQETQLPETGVQGLKNNFYLIGLVEQSELQDKVASLGNMKLLCETCDDGNEATHRCLDCAQNVCTHCRGTQLRTAATSNHMIVSMEDIREGKVTVTKNLPTHPECPNHEGESTRFFCTTCEMLICRDCTVIDHCKPKHTYIDRNKATLMYKQSLSELFDLLEGTVKELKESQENVSRMEHQLGVTVEGTVIEVQDRAAEIRAEVTAQENCLVKDIQTIQKDRKQQLDKCKKIIHSESEKIKYALETAREVTTASDSDFLSLYPTINTDLKLLAGQSIPRVDNRLTFLKFKQSEGVSVGEVLTEGKLELCREFGKMGNGPGEFNVAWGVAVRQQPDEIAVTDINNKRVVICSIDGKQKSAIQMEEYPFGIAATHSKNRLVVVEFKSSFVKVFNSDNSLAFQFPTVQPDDVGKITVDLRGVAVKKDGTIVVGDVERMVLTEHRSTDGDILLTTPVKIEPWFLAVDSSDRVVVSGCSHAVVVTDGNSTTELAIKPTINDQPVQESTGVYTDSSGIYVAMHNGDNAGHIHHYDPQGGFLKCIAQGLHYPQGITFTADWQLAVADYYTVKMYHQV</sequence>
<dbReference type="PROSITE" id="PS50089">
    <property type="entry name" value="ZF_RING_2"/>
    <property type="match status" value="1"/>
</dbReference>
<evidence type="ECO:0000256" key="2">
    <source>
        <dbReference type="ARBA" id="ARBA00022771"/>
    </source>
</evidence>
<evidence type="ECO:0000256" key="3">
    <source>
        <dbReference type="ARBA" id="ARBA00022833"/>
    </source>
</evidence>
<evidence type="ECO:0000259" key="6">
    <source>
        <dbReference type="PROSITE" id="PS50119"/>
    </source>
</evidence>
<dbReference type="SUPFAM" id="SSF101898">
    <property type="entry name" value="NHL repeat"/>
    <property type="match status" value="1"/>
</dbReference>
<dbReference type="Gene3D" id="2.120.10.30">
    <property type="entry name" value="TolB, C-terminal domain"/>
    <property type="match status" value="1"/>
</dbReference>
<evidence type="ECO:0000259" key="5">
    <source>
        <dbReference type="PROSITE" id="PS50089"/>
    </source>
</evidence>
<keyword evidence="1" id="KW-0479">Metal-binding</keyword>
<dbReference type="PANTHER" id="PTHR25462">
    <property type="entry name" value="BONUS, ISOFORM C-RELATED"/>
    <property type="match status" value="1"/>
</dbReference>
<evidence type="ECO:0000256" key="1">
    <source>
        <dbReference type="ARBA" id="ARBA00022723"/>
    </source>
</evidence>
<evidence type="ECO:0000256" key="4">
    <source>
        <dbReference type="PROSITE-ProRule" id="PRU00024"/>
    </source>
</evidence>
<evidence type="ECO:0000313" key="8">
    <source>
        <dbReference type="Proteomes" id="UP000887568"/>
    </source>
</evidence>
<evidence type="ECO:0000313" key="7">
    <source>
        <dbReference type="EnsemblMetazoa" id="XP_038062652.1"/>
    </source>
</evidence>
<dbReference type="InterPro" id="IPR000315">
    <property type="entry name" value="Znf_B-box"/>
</dbReference>
<keyword evidence="2 4" id="KW-0863">Zinc-finger</keyword>
<dbReference type="InterPro" id="IPR013083">
    <property type="entry name" value="Znf_RING/FYVE/PHD"/>
</dbReference>
<dbReference type="OrthoDB" id="111250at2759"/>
<reference evidence="7" key="1">
    <citation type="submission" date="2022-11" db="UniProtKB">
        <authorList>
            <consortium name="EnsemblMetazoa"/>
        </authorList>
    </citation>
    <scope>IDENTIFICATION</scope>
</reference>
<dbReference type="Gene3D" id="3.30.40.10">
    <property type="entry name" value="Zinc/RING finger domain, C3HC4 (zinc finger)"/>
    <property type="match status" value="1"/>
</dbReference>
<protein>
    <submittedName>
        <fullName evidence="7">Uncharacterized protein</fullName>
    </submittedName>
</protein>
<dbReference type="RefSeq" id="XP_038062652.1">
    <property type="nucleotide sequence ID" value="XM_038206724.1"/>
</dbReference>
<dbReference type="GeneID" id="119733149"/>
<dbReference type="AlphaFoldDB" id="A0A914AFZ9"/>
<dbReference type="GO" id="GO:0008270">
    <property type="term" value="F:zinc ion binding"/>
    <property type="evidence" value="ECO:0007669"/>
    <property type="project" value="UniProtKB-KW"/>
</dbReference>
<feature type="domain" description="B box-type" evidence="6">
    <location>
        <begin position="169"/>
        <end position="207"/>
    </location>
</feature>
<dbReference type="EnsemblMetazoa" id="XM_038206724.1">
    <property type="protein sequence ID" value="XP_038062652.1"/>
    <property type="gene ID" value="LOC119733149"/>
</dbReference>
<dbReference type="Pfam" id="PF00643">
    <property type="entry name" value="zf-B_box"/>
    <property type="match status" value="1"/>
</dbReference>
<dbReference type="SMART" id="SM00336">
    <property type="entry name" value="BBOX"/>
    <property type="match status" value="2"/>
</dbReference>
<dbReference type="PROSITE" id="PS50119">
    <property type="entry name" value="ZF_BBOX"/>
    <property type="match status" value="1"/>
</dbReference>
<keyword evidence="8" id="KW-1185">Reference proteome</keyword>
<dbReference type="Gene3D" id="3.30.160.60">
    <property type="entry name" value="Classic Zinc Finger"/>
    <property type="match status" value="1"/>
</dbReference>
<dbReference type="InterPro" id="IPR001841">
    <property type="entry name" value="Znf_RING"/>
</dbReference>
<dbReference type="Pfam" id="PF00097">
    <property type="entry name" value="zf-C3HC4"/>
    <property type="match status" value="1"/>
</dbReference>
<dbReference type="InterPro" id="IPR018957">
    <property type="entry name" value="Znf_C3HC4_RING-type"/>
</dbReference>
<dbReference type="InterPro" id="IPR047153">
    <property type="entry name" value="TRIM45/56/19-like"/>
</dbReference>
<keyword evidence="3" id="KW-0862">Zinc</keyword>
<organism evidence="7 8">
    <name type="scientific">Patiria miniata</name>
    <name type="common">Bat star</name>
    <name type="synonym">Asterina miniata</name>
    <dbReference type="NCBI Taxonomy" id="46514"/>
    <lineage>
        <taxon>Eukaryota</taxon>
        <taxon>Metazoa</taxon>
        <taxon>Echinodermata</taxon>
        <taxon>Eleutherozoa</taxon>
        <taxon>Asterozoa</taxon>
        <taxon>Asteroidea</taxon>
        <taxon>Valvatacea</taxon>
        <taxon>Valvatida</taxon>
        <taxon>Asterinidae</taxon>
        <taxon>Patiria</taxon>
    </lineage>
</organism>
<dbReference type="InterPro" id="IPR017907">
    <property type="entry name" value="Znf_RING_CS"/>
</dbReference>
<dbReference type="SUPFAM" id="SSF57845">
    <property type="entry name" value="B-box zinc-binding domain"/>
    <property type="match status" value="1"/>
</dbReference>
<dbReference type="PROSITE" id="PS00518">
    <property type="entry name" value="ZF_RING_1"/>
    <property type="match status" value="1"/>
</dbReference>
<dbReference type="SUPFAM" id="SSF57850">
    <property type="entry name" value="RING/U-box"/>
    <property type="match status" value="1"/>
</dbReference>
<dbReference type="PANTHER" id="PTHR25462:SF296">
    <property type="entry name" value="MEIOTIC P26, ISOFORM F"/>
    <property type="match status" value="1"/>
</dbReference>
<dbReference type="SMART" id="SM00184">
    <property type="entry name" value="RING"/>
    <property type="match status" value="1"/>
</dbReference>
<feature type="domain" description="RING-type" evidence="5">
    <location>
        <begin position="21"/>
        <end position="65"/>
    </location>
</feature>
<accession>A0A914AFZ9</accession>
<dbReference type="Proteomes" id="UP000887568">
    <property type="component" value="Unplaced"/>
</dbReference>
<proteinExistence type="predicted"/>
<name>A0A914AFZ9_PATMI</name>